<name>A0A8T0HKT6_CERPU</name>
<reference evidence="1" key="1">
    <citation type="submission" date="2020-06" db="EMBL/GenBank/DDBJ databases">
        <title>WGS assembly of Ceratodon purpureus strain R40.</title>
        <authorList>
            <person name="Carey S.B."/>
            <person name="Jenkins J."/>
            <person name="Shu S."/>
            <person name="Lovell J.T."/>
            <person name="Sreedasyam A."/>
            <person name="Maumus F."/>
            <person name="Tiley G.P."/>
            <person name="Fernandez-Pozo N."/>
            <person name="Barry K."/>
            <person name="Chen C."/>
            <person name="Wang M."/>
            <person name="Lipzen A."/>
            <person name="Daum C."/>
            <person name="Saski C.A."/>
            <person name="Payton A.C."/>
            <person name="Mcbreen J.C."/>
            <person name="Conrad R.E."/>
            <person name="Kollar L.M."/>
            <person name="Olsson S."/>
            <person name="Huttunen S."/>
            <person name="Landis J.B."/>
            <person name="Wickett N.J."/>
            <person name="Johnson M.G."/>
            <person name="Rensing S.A."/>
            <person name="Grimwood J."/>
            <person name="Schmutz J."/>
            <person name="Mcdaniel S.F."/>
        </authorList>
    </citation>
    <scope>NUCLEOTIDE SEQUENCE</scope>
    <source>
        <strain evidence="1">R40</strain>
    </source>
</reference>
<evidence type="ECO:0000313" key="1">
    <source>
        <dbReference type="EMBL" id="KAG0571426.1"/>
    </source>
</evidence>
<evidence type="ECO:0000313" key="2">
    <source>
        <dbReference type="Proteomes" id="UP000822688"/>
    </source>
</evidence>
<dbReference type="AlphaFoldDB" id="A0A8T0HKT6"/>
<sequence>MEGVEKRKGKKRTYAAFKCVGLVDWKEPNLPVWIGAAFWRSDEFQHLCDAPKTLLWLQSISEFEECLGWSVPTSRQCRTSERLHGRGFKLRRRSSPFRLQLTPLA</sequence>
<dbReference type="EMBL" id="CM026426">
    <property type="protein sequence ID" value="KAG0571426.1"/>
    <property type="molecule type" value="Genomic_DNA"/>
</dbReference>
<comment type="caution">
    <text evidence="1">The sequence shown here is derived from an EMBL/GenBank/DDBJ whole genome shotgun (WGS) entry which is preliminary data.</text>
</comment>
<accession>A0A8T0HKT6</accession>
<dbReference type="Proteomes" id="UP000822688">
    <property type="component" value="Chromosome V"/>
</dbReference>
<organism evidence="1 2">
    <name type="scientific">Ceratodon purpureus</name>
    <name type="common">Fire moss</name>
    <name type="synonym">Dicranum purpureum</name>
    <dbReference type="NCBI Taxonomy" id="3225"/>
    <lineage>
        <taxon>Eukaryota</taxon>
        <taxon>Viridiplantae</taxon>
        <taxon>Streptophyta</taxon>
        <taxon>Embryophyta</taxon>
        <taxon>Bryophyta</taxon>
        <taxon>Bryophytina</taxon>
        <taxon>Bryopsida</taxon>
        <taxon>Dicranidae</taxon>
        <taxon>Pseudoditrichales</taxon>
        <taxon>Ditrichaceae</taxon>
        <taxon>Ceratodon</taxon>
    </lineage>
</organism>
<protein>
    <submittedName>
        <fullName evidence="1">Uncharacterized protein</fullName>
    </submittedName>
</protein>
<keyword evidence="2" id="KW-1185">Reference proteome</keyword>
<proteinExistence type="predicted"/>
<gene>
    <name evidence="1" type="ORF">KC19_VG010600</name>
</gene>